<feature type="transmembrane region" description="Helical" evidence="7">
    <location>
        <begin position="20"/>
        <end position="37"/>
    </location>
</feature>
<dbReference type="GO" id="GO:0015293">
    <property type="term" value="F:symporter activity"/>
    <property type="evidence" value="ECO:0007669"/>
    <property type="project" value="UniProtKB-KW"/>
</dbReference>
<comment type="subcellular location">
    <subcellularLocation>
        <location evidence="1">Membrane</location>
        <topology evidence="1">Multi-pass membrane protein</topology>
    </subcellularLocation>
</comment>
<feature type="transmembrane region" description="Helical" evidence="7">
    <location>
        <begin position="355"/>
        <end position="373"/>
    </location>
</feature>
<accession>A0A1L8DEC3</accession>
<feature type="transmembrane region" description="Helical" evidence="7">
    <location>
        <begin position="385"/>
        <end position="409"/>
    </location>
</feature>
<feature type="transmembrane region" description="Helical" evidence="7">
    <location>
        <begin position="421"/>
        <end position="440"/>
    </location>
</feature>
<name>A0A1L8DEC3_9DIPT</name>
<evidence type="ECO:0000256" key="7">
    <source>
        <dbReference type="SAM" id="Phobius"/>
    </source>
</evidence>
<dbReference type="Pfam" id="PF07690">
    <property type="entry name" value="MFS_1"/>
    <property type="match status" value="1"/>
</dbReference>
<dbReference type="EMBL" id="GFDF01009282">
    <property type="protein sequence ID" value="JAV04802.1"/>
    <property type="molecule type" value="Transcribed_RNA"/>
</dbReference>
<evidence type="ECO:0000259" key="8">
    <source>
        <dbReference type="PROSITE" id="PS50850"/>
    </source>
</evidence>
<feature type="domain" description="Major facilitator superfamily (MFS) profile" evidence="8">
    <location>
        <begin position="22"/>
        <end position="445"/>
    </location>
</feature>
<feature type="transmembrane region" description="Helical" evidence="7">
    <location>
        <begin position="125"/>
        <end position="147"/>
    </location>
</feature>
<evidence type="ECO:0000256" key="6">
    <source>
        <dbReference type="ARBA" id="ARBA00023136"/>
    </source>
</evidence>
<evidence type="ECO:0000256" key="2">
    <source>
        <dbReference type="ARBA" id="ARBA00022448"/>
    </source>
</evidence>
<evidence type="ECO:0000256" key="3">
    <source>
        <dbReference type="ARBA" id="ARBA00022692"/>
    </source>
</evidence>
<dbReference type="PANTHER" id="PTHR11662:SF336">
    <property type="entry name" value="LP19554P"/>
    <property type="match status" value="1"/>
</dbReference>
<dbReference type="SUPFAM" id="SSF103473">
    <property type="entry name" value="MFS general substrate transporter"/>
    <property type="match status" value="1"/>
</dbReference>
<keyword evidence="2" id="KW-0813">Transport</keyword>
<feature type="transmembrane region" description="Helical" evidence="7">
    <location>
        <begin position="99"/>
        <end position="119"/>
    </location>
</feature>
<evidence type="ECO:0000256" key="4">
    <source>
        <dbReference type="ARBA" id="ARBA00022847"/>
    </source>
</evidence>
<dbReference type="GO" id="GO:0016020">
    <property type="term" value="C:membrane"/>
    <property type="evidence" value="ECO:0007669"/>
    <property type="project" value="UniProtKB-SubCell"/>
</dbReference>
<proteinExistence type="predicted"/>
<dbReference type="InterPro" id="IPR020846">
    <property type="entry name" value="MFS_dom"/>
</dbReference>
<dbReference type="InterPro" id="IPR011701">
    <property type="entry name" value="MFS"/>
</dbReference>
<dbReference type="FunFam" id="1.20.1250.20:FF:000157">
    <property type="entry name" value="Inorganic phosphate cotransporter"/>
    <property type="match status" value="1"/>
</dbReference>
<dbReference type="PANTHER" id="PTHR11662">
    <property type="entry name" value="SOLUTE CARRIER FAMILY 17"/>
    <property type="match status" value="1"/>
</dbReference>
<feature type="transmembrane region" description="Helical" evidence="7">
    <location>
        <begin position="295"/>
        <end position="315"/>
    </location>
</feature>
<feature type="transmembrane region" description="Helical" evidence="7">
    <location>
        <begin position="72"/>
        <end position="92"/>
    </location>
</feature>
<dbReference type="GO" id="GO:0006820">
    <property type="term" value="P:monoatomic anion transport"/>
    <property type="evidence" value="ECO:0007669"/>
    <property type="project" value="TreeGrafter"/>
</dbReference>
<keyword evidence="4" id="KW-0769">Symport</keyword>
<dbReference type="InterPro" id="IPR036259">
    <property type="entry name" value="MFS_trans_sf"/>
</dbReference>
<keyword evidence="3 7" id="KW-0812">Transmembrane</keyword>
<dbReference type="PROSITE" id="PS50850">
    <property type="entry name" value="MFS"/>
    <property type="match status" value="1"/>
</dbReference>
<feature type="transmembrane region" description="Helical" evidence="7">
    <location>
        <begin position="190"/>
        <end position="211"/>
    </location>
</feature>
<dbReference type="FunFam" id="1.20.1250.20:FF:000003">
    <property type="entry name" value="Solute carrier family 17 member 3"/>
    <property type="match status" value="1"/>
</dbReference>
<reference evidence="9" key="1">
    <citation type="submission" date="2016-12" db="EMBL/GenBank/DDBJ databases">
        <title>An insight into the sialome and mialome of the sand fly, Nyssomyia neivai.</title>
        <authorList>
            <person name="Sebastian V."/>
            <person name="Goulart T.M."/>
            <person name="Oliveira W."/>
            <person name="Calvo E."/>
            <person name="Oliveira L.F."/>
            <person name="Pinto M.C."/>
            <person name="Rosselino A.M."/>
            <person name="Ribeiro J.M."/>
        </authorList>
    </citation>
    <scope>NUCLEOTIDE SEQUENCE</scope>
</reference>
<dbReference type="InterPro" id="IPR050382">
    <property type="entry name" value="MFS_Na/Anion_cotransporter"/>
</dbReference>
<organism evidence="9">
    <name type="scientific">Nyssomyia neivai</name>
    <dbReference type="NCBI Taxonomy" id="330878"/>
    <lineage>
        <taxon>Eukaryota</taxon>
        <taxon>Metazoa</taxon>
        <taxon>Ecdysozoa</taxon>
        <taxon>Arthropoda</taxon>
        <taxon>Hexapoda</taxon>
        <taxon>Insecta</taxon>
        <taxon>Pterygota</taxon>
        <taxon>Neoptera</taxon>
        <taxon>Endopterygota</taxon>
        <taxon>Diptera</taxon>
        <taxon>Nematocera</taxon>
        <taxon>Psychodoidea</taxon>
        <taxon>Psychodidae</taxon>
        <taxon>Nyssomyia</taxon>
    </lineage>
</organism>
<feature type="transmembrane region" description="Helical" evidence="7">
    <location>
        <begin position="159"/>
        <end position="178"/>
    </location>
</feature>
<protein>
    <submittedName>
        <fullName evidence="9">Putative permease of the major facilitator superfamily protein</fullName>
    </submittedName>
</protein>
<dbReference type="PROSITE" id="PS51257">
    <property type="entry name" value="PROKAR_LIPOPROTEIN"/>
    <property type="match status" value="1"/>
</dbReference>
<dbReference type="Gene3D" id="1.20.1250.20">
    <property type="entry name" value="MFS general substrate transporter like domains"/>
    <property type="match status" value="2"/>
</dbReference>
<evidence type="ECO:0000313" key="9">
    <source>
        <dbReference type="EMBL" id="JAV04802.1"/>
    </source>
</evidence>
<evidence type="ECO:0000256" key="1">
    <source>
        <dbReference type="ARBA" id="ARBA00004141"/>
    </source>
</evidence>
<feature type="transmembrane region" description="Helical" evidence="7">
    <location>
        <begin position="254"/>
        <end position="275"/>
    </location>
</feature>
<keyword evidence="6 7" id="KW-0472">Membrane</keyword>
<feature type="transmembrane region" description="Helical" evidence="7">
    <location>
        <begin position="327"/>
        <end position="349"/>
    </location>
</feature>
<evidence type="ECO:0000256" key="5">
    <source>
        <dbReference type="ARBA" id="ARBA00022989"/>
    </source>
</evidence>
<sequence>MVRKVNDYLAKVFWRVPARLNMGIMIFMGCFLIYLLRVNMSINILAMVESQNGENLPNYGERFPWDAGQQGLLLGADFWGYMITAIPGAYLAERIGAKVVIEFAFLVNTLITILCPLAAHHGFSSIYAARIVMSFMGGPLFPCFHNLIARWIPPNEKGMYMACMQGGTLGTIFTWQMIGFLVEVIGWPWGGFYVPAIFALIGIGFWVFLVYDSPDKHPRITIEEKNFIESSLGDSLSKKKKIPPYLKVIKSVPFWALMVLHYGSLWGLFFLLAATPKFLSEILNFQIGMTGFYSSLPHAARLIFSFIFGAVGDLVRKRKLLTNTQMRKFFCLFSHILPGLCFVGLCFVREPYTCIALLTLAMAFSGASVITNLQNCQDLAPNFAASLYGILNTIATTSGIVSPLVLSYFTQEENTFENWNYVFLISSGIYFGSALVFAIFGSGEIQPWNTIEPQEEVEHSD</sequence>
<dbReference type="AlphaFoldDB" id="A0A1L8DEC3"/>
<keyword evidence="5 7" id="KW-1133">Transmembrane helix</keyword>